<evidence type="ECO:0000313" key="2">
    <source>
        <dbReference type="EMBL" id="MCW8108482.1"/>
    </source>
</evidence>
<feature type="chain" id="PRO_5046781996" evidence="1">
    <location>
        <begin position="20"/>
        <end position="158"/>
    </location>
</feature>
<name>A0ABT3P6T4_9ALTE</name>
<dbReference type="EMBL" id="JAPFRD010000010">
    <property type="protein sequence ID" value="MCW8108482.1"/>
    <property type="molecule type" value="Genomic_DNA"/>
</dbReference>
<comment type="caution">
    <text evidence="2">The sequence shown here is derived from an EMBL/GenBank/DDBJ whole genome shotgun (WGS) entry which is preliminary data.</text>
</comment>
<keyword evidence="3" id="KW-1185">Reference proteome</keyword>
<keyword evidence="1" id="KW-0732">Signal</keyword>
<reference evidence="2" key="1">
    <citation type="submission" date="2022-11" db="EMBL/GenBank/DDBJ databases">
        <title>Alteromonas sp. nov., isolated from sea water of the Qingdao.</title>
        <authorList>
            <person name="Wang Q."/>
        </authorList>
    </citation>
    <scope>NUCLEOTIDE SEQUENCE</scope>
    <source>
        <strain evidence="2">ASW11-7</strain>
    </source>
</reference>
<dbReference type="RefSeq" id="WP_265617207.1">
    <property type="nucleotide sequence ID" value="NZ_JAPFRD010000010.1"/>
</dbReference>
<protein>
    <submittedName>
        <fullName evidence="2">Uncharacterized protein</fullName>
    </submittedName>
</protein>
<gene>
    <name evidence="2" type="ORF">OPS25_08240</name>
</gene>
<proteinExistence type="predicted"/>
<accession>A0ABT3P6T4</accession>
<organism evidence="2 3">
    <name type="scientific">Alteromonas aquimaris</name>
    <dbReference type="NCBI Taxonomy" id="2998417"/>
    <lineage>
        <taxon>Bacteria</taxon>
        <taxon>Pseudomonadati</taxon>
        <taxon>Pseudomonadota</taxon>
        <taxon>Gammaproteobacteria</taxon>
        <taxon>Alteromonadales</taxon>
        <taxon>Alteromonadaceae</taxon>
        <taxon>Alteromonas/Salinimonas group</taxon>
        <taxon>Alteromonas</taxon>
    </lineage>
</organism>
<feature type="signal peptide" evidence="1">
    <location>
        <begin position="1"/>
        <end position="19"/>
    </location>
</feature>
<sequence length="158" mass="17177">MRYIFLALFLLVFSNQSLACSLALGYEPFRTSPTYLSGKQPEAPVASVTSIQRGFDDGNGGSCSDAGIITIKVDGANSIGTTGYKFRVKNDDVFANIFPSEPVKISSYRAKDRELSFAWYDLGSTQNQTIDFVVQIVAVSHSGVESEPFDLLVSELGK</sequence>
<evidence type="ECO:0000256" key="1">
    <source>
        <dbReference type="SAM" id="SignalP"/>
    </source>
</evidence>
<evidence type="ECO:0000313" key="3">
    <source>
        <dbReference type="Proteomes" id="UP001142810"/>
    </source>
</evidence>
<dbReference type="Proteomes" id="UP001142810">
    <property type="component" value="Unassembled WGS sequence"/>
</dbReference>